<proteinExistence type="predicted"/>
<dbReference type="Proteomes" id="UP000321353">
    <property type="component" value="Chromosome"/>
</dbReference>
<organism evidence="2 3">
    <name type="scientific">Stieleria maiorica</name>
    <dbReference type="NCBI Taxonomy" id="2795974"/>
    <lineage>
        <taxon>Bacteria</taxon>
        <taxon>Pseudomonadati</taxon>
        <taxon>Planctomycetota</taxon>
        <taxon>Planctomycetia</taxon>
        <taxon>Pirellulales</taxon>
        <taxon>Pirellulaceae</taxon>
        <taxon>Stieleria</taxon>
    </lineage>
</organism>
<feature type="compositionally biased region" description="Polar residues" evidence="1">
    <location>
        <begin position="11"/>
        <end position="20"/>
    </location>
</feature>
<accession>A0A5B9MID0</accession>
<evidence type="ECO:0000313" key="2">
    <source>
        <dbReference type="EMBL" id="QEG00939.1"/>
    </source>
</evidence>
<dbReference type="EMBL" id="CP036264">
    <property type="protein sequence ID" value="QEG00939.1"/>
    <property type="molecule type" value="Genomic_DNA"/>
</dbReference>
<sequence length="95" mass="10195">MLSGAGKKWQNDSGQNDSGQNDGGKTMGGKTIAGCRAPICEMMEVWCQWAMPERPIDGGPSVGWAGPIRVHSVSPIFLPSKFSYLSICHLEGNVE</sequence>
<protein>
    <submittedName>
        <fullName evidence="2">Uncharacterized protein</fullName>
    </submittedName>
</protein>
<dbReference type="KEGG" id="smam:Mal15_50150"/>
<gene>
    <name evidence="2" type="ORF">Mal15_50150</name>
</gene>
<evidence type="ECO:0000256" key="1">
    <source>
        <dbReference type="SAM" id="MobiDB-lite"/>
    </source>
</evidence>
<evidence type="ECO:0000313" key="3">
    <source>
        <dbReference type="Proteomes" id="UP000321353"/>
    </source>
</evidence>
<keyword evidence="3" id="KW-1185">Reference proteome</keyword>
<feature type="region of interest" description="Disordered" evidence="1">
    <location>
        <begin position="1"/>
        <end position="28"/>
    </location>
</feature>
<name>A0A5B9MID0_9BACT</name>
<dbReference type="AlphaFoldDB" id="A0A5B9MID0"/>
<reference evidence="2 3" key="1">
    <citation type="submission" date="2019-02" db="EMBL/GenBank/DDBJ databases">
        <title>Planctomycetal bacteria perform biofilm scaping via a novel small molecule.</title>
        <authorList>
            <person name="Jeske O."/>
            <person name="Boedeker C."/>
            <person name="Wiegand S."/>
            <person name="Breitling P."/>
            <person name="Kallscheuer N."/>
            <person name="Jogler M."/>
            <person name="Rohde M."/>
            <person name="Petersen J."/>
            <person name="Medema M.H."/>
            <person name="Surup F."/>
            <person name="Jogler C."/>
        </authorList>
    </citation>
    <scope>NUCLEOTIDE SEQUENCE [LARGE SCALE GENOMIC DNA]</scope>
    <source>
        <strain evidence="2 3">Mal15</strain>
    </source>
</reference>